<dbReference type="OrthoDB" id="164285at2"/>
<dbReference type="InterPro" id="IPR000055">
    <property type="entry name" value="Restrct_endonuc_typeI_TRD"/>
</dbReference>
<name>D5ASI5_RHOCB</name>
<feature type="domain" description="Type I restriction modification DNA specificity" evidence="4">
    <location>
        <begin position="405"/>
        <end position="535"/>
    </location>
</feature>
<comment type="similarity">
    <text evidence="1">Belongs to the type-I restriction system S methylase family.</text>
</comment>
<evidence type="ECO:0000256" key="1">
    <source>
        <dbReference type="ARBA" id="ARBA00010923"/>
    </source>
</evidence>
<dbReference type="GeneID" id="31490221"/>
<evidence type="ECO:0000256" key="3">
    <source>
        <dbReference type="ARBA" id="ARBA00023125"/>
    </source>
</evidence>
<dbReference type="KEGG" id="rcp:RCAP_rcc01326"/>
<evidence type="ECO:0000313" key="5">
    <source>
        <dbReference type="EMBL" id="ADE85076.1"/>
    </source>
</evidence>
<dbReference type="HOGENOM" id="CLU_021095_10_4_5"/>
<dbReference type="GO" id="GO:0009307">
    <property type="term" value="P:DNA restriction-modification system"/>
    <property type="evidence" value="ECO:0007669"/>
    <property type="project" value="UniProtKB-KW"/>
</dbReference>
<evidence type="ECO:0000256" key="2">
    <source>
        <dbReference type="ARBA" id="ARBA00022747"/>
    </source>
</evidence>
<dbReference type="AlphaFoldDB" id="D5ASI5"/>
<dbReference type="Pfam" id="PF01420">
    <property type="entry name" value="Methylase_S"/>
    <property type="match status" value="2"/>
</dbReference>
<gene>
    <name evidence="5" type="primary">hsdS2</name>
    <name evidence="5" type="ordered locus">RCAP_rcc01326</name>
</gene>
<proteinExistence type="inferred from homology"/>
<evidence type="ECO:0000313" key="6">
    <source>
        <dbReference type="Proteomes" id="UP000002361"/>
    </source>
</evidence>
<feature type="domain" description="Type I restriction modification DNA specificity" evidence="4">
    <location>
        <begin position="85"/>
        <end position="247"/>
    </location>
</feature>
<dbReference type="STRING" id="272942.RCAP_rcc01326"/>
<keyword evidence="3" id="KW-0238">DNA-binding</keyword>
<keyword evidence="2" id="KW-0680">Restriction system</keyword>
<dbReference type="REBASE" id="25810">
    <property type="entry name" value="S.RcaSBORF1325P"/>
</dbReference>
<dbReference type="EMBL" id="CP001312">
    <property type="protein sequence ID" value="ADE85076.1"/>
    <property type="molecule type" value="Genomic_DNA"/>
</dbReference>
<dbReference type="InterPro" id="IPR044946">
    <property type="entry name" value="Restrct_endonuc_typeI_TRD_sf"/>
</dbReference>
<dbReference type="GO" id="GO:0003677">
    <property type="term" value="F:DNA binding"/>
    <property type="evidence" value="ECO:0007669"/>
    <property type="project" value="UniProtKB-KW"/>
</dbReference>
<evidence type="ECO:0000259" key="4">
    <source>
        <dbReference type="Pfam" id="PF01420"/>
    </source>
</evidence>
<dbReference type="RefSeq" id="WP_013067055.1">
    <property type="nucleotide sequence ID" value="NC_014034.1"/>
</dbReference>
<dbReference type="Proteomes" id="UP000002361">
    <property type="component" value="Chromosome"/>
</dbReference>
<accession>D5ASI5</accession>
<dbReference type="SUPFAM" id="SSF116734">
    <property type="entry name" value="DNA methylase specificity domain"/>
    <property type="match status" value="2"/>
</dbReference>
<dbReference type="PANTHER" id="PTHR43140">
    <property type="entry name" value="TYPE-1 RESTRICTION ENZYME ECOKI SPECIFICITY PROTEIN"/>
    <property type="match status" value="1"/>
</dbReference>
<dbReference type="eggNOG" id="COG0732">
    <property type="taxonomic scope" value="Bacteria"/>
</dbReference>
<dbReference type="CDD" id="cd17246">
    <property type="entry name" value="RMtype1_S_SonII-TRD2-CR2_like"/>
    <property type="match status" value="1"/>
</dbReference>
<dbReference type="InterPro" id="IPR051212">
    <property type="entry name" value="Type-I_RE_S_subunit"/>
</dbReference>
<reference key="1">
    <citation type="submission" date="2008-12" db="EMBL/GenBank/DDBJ databases">
        <title>Complete genome sequence of Rhodobacter capsulatus SB1003.</title>
        <authorList>
            <person name="Strnad H."/>
            <person name="Lapidus A."/>
            <person name="Vlcek C."/>
            <person name="Ulbrich P."/>
            <person name="Paces J."/>
            <person name="Maltsev N."/>
            <person name="Kumar V."/>
            <person name="Kogan Y."/>
            <person name="Milgram A."/>
            <person name="Rebrekov D."/>
            <person name="Mazur M."/>
            <person name="Cox R."/>
            <person name="Kyrpides N."/>
            <person name="Kolar M."/>
            <person name="Sachova J."/>
            <person name="Ridl J."/>
            <person name="Ivanova N."/>
            <person name="Kapatral V."/>
            <person name="Los T."/>
            <person name="Lykidis A."/>
            <person name="Mikhailova N."/>
            <person name="Reznik G."/>
            <person name="Vasieva O."/>
            <person name="Fonstein M."/>
            <person name="Paces V."/>
            <person name="Haselkorn R."/>
        </authorList>
    </citation>
    <scope>NUCLEOTIDE SEQUENCE</scope>
    <source>
        <strain>SB1003</strain>
    </source>
</reference>
<protein>
    <submittedName>
        <fullName evidence="5">Type I restriction-modification system RcaSBIIIP, S subunit</fullName>
    </submittedName>
</protein>
<dbReference type="PANTHER" id="PTHR43140:SF1">
    <property type="entry name" value="TYPE I RESTRICTION ENZYME ECOKI SPECIFICITY SUBUNIT"/>
    <property type="match status" value="1"/>
</dbReference>
<sequence length="560" mass="61392">MNADQLLRLYDRVCEAEDAVPRLRRFVLDLAVRGKLVPQDPDDEPASELLKRIEKEKARLVNTGEIRKPKSQTPLNGDVCPFLVPRGWALTRLGSVIDLLSGQHLQPNEYSSNPAAGIPYITGPSDFAEVGLSISRYALVRKAVARGGQLLLTVKGSGVGKTTICDLPEVAISRQLMSLAPILWSIRFLEIITHRLADTLQEQARSLIPGISREDVADFAFPLPPLAEQHRIVAKVEELMALLDRIEAARAGREEGRNRLTAATLARLTDPKADAPAAARFALDTLAPLTTRPDQIKTLRQTILNLAVRGKLVPQDPADEPASELLKRFKAAKIAHKWETGDARNKLAPDAEVSSYPLELPKGWAVQSFENLFLFIDYRGNTPPKTDSGVPLITAKNVRMGSLNREPREFISEKTFKSWMTRGFPKLGDLFFTTEAPLANVCLNDIQEPFALAQRVICLQPYAEISTHYLMLALCGDVMQSLIDGQATGMTAKGIKASKLKPLPISLPPLAEQHRIVAKVDALMRLLDALEAALSASATTRARLLDATLRAALTDTGEAA</sequence>
<dbReference type="Gene3D" id="3.90.220.20">
    <property type="entry name" value="DNA methylase specificity domains"/>
    <property type="match status" value="2"/>
</dbReference>
<organism evidence="5 6">
    <name type="scientific">Rhodobacter capsulatus (strain ATCC BAA-309 / NBRC 16581 / SB1003)</name>
    <dbReference type="NCBI Taxonomy" id="272942"/>
    <lineage>
        <taxon>Bacteria</taxon>
        <taxon>Pseudomonadati</taxon>
        <taxon>Pseudomonadota</taxon>
        <taxon>Alphaproteobacteria</taxon>
        <taxon>Rhodobacterales</taxon>
        <taxon>Rhodobacter group</taxon>
        <taxon>Rhodobacter</taxon>
    </lineage>
</organism>
<reference evidence="5 6" key="2">
    <citation type="journal article" date="2010" name="J. Bacteriol.">
        <title>Complete genome sequence of the photosynthetic purple nonsulfur bacterium Rhodobacter capsulatus SB 1003.</title>
        <authorList>
            <person name="Strnad H."/>
            <person name="Lapidus A."/>
            <person name="Paces J."/>
            <person name="Ulbrich P."/>
            <person name="Vlcek C."/>
            <person name="Paces V."/>
            <person name="Haselkorn R."/>
        </authorList>
    </citation>
    <scope>NUCLEOTIDE SEQUENCE [LARGE SCALE GENOMIC DNA]</scope>
    <source>
        <strain evidence="6">ATCC BAA-309 / NBRC 16581 / SB1003</strain>
    </source>
</reference>
<keyword evidence="6" id="KW-1185">Reference proteome</keyword>